<accession>A0ABV9MUY4</accession>
<comment type="caution">
    <text evidence="10">The sequence shown here is derived from an EMBL/GenBank/DDBJ whole genome shotgun (WGS) entry which is preliminary data.</text>
</comment>
<dbReference type="PANTHER" id="PTHR13710:SF84">
    <property type="entry name" value="ATP-DEPENDENT DNA HELICASE RECS-RELATED"/>
    <property type="match status" value="1"/>
</dbReference>
<feature type="domain" description="Helicase ATP-binding" evidence="8">
    <location>
        <begin position="23"/>
        <end position="190"/>
    </location>
</feature>
<keyword evidence="2 10" id="KW-0378">Hydrolase</keyword>
<dbReference type="InterPro" id="IPR014001">
    <property type="entry name" value="Helicase_ATP-bd"/>
</dbReference>
<dbReference type="CDD" id="cd17920">
    <property type="entry name" value="DEXHc_RecQ"/>
    <property type="match status" value="1"/>
</dbReference>
<evidence type="ECO:0000256" key="3">
    <source>
        <dbReference type="ARBA" id="ARBA00022806"/>
    </source>
</evidence>
<dbReference type="Gene3D" id="3.40.50.300">
    <property type="entry name" value="P-loop containing nucleotide triphosphate hydrolases"/>
    <property type="match status" value="2"/>
</dbReference>
<protein>
    <recommendedName>
        <fullName evidence="6">ATP-dependent DNA helicase RecQ</fullName>
    </recommendedName>
    <alternativeName>
        <fullName evidence="7">DNA 3'-5' helicase RecQ</fullName>
    </alternativeName>
</protein>
<name>A0ABV9MUY4_9ENTE</name>
<reference evidence="11" key="1">
    <citation type="journal article" date="2019" name="Int. J. Syst. Evol. Microbiol.">
        <title>The Global Catalogue of Microorganisms (GCM) 10K type strain sequencing project: providing services to taxonomists for standard genome sequencing and annotation.</title>
        <authorList>
            <consortium name="The Broad Institute Genomics Platform"/>
            <consortium name="The Broad Institute Genome Sequencing Center for Infectious Disease"/>
            <person name="Wu L."/>
            <person name="Ma J."/>
        </authorList>
    </citation>
    <scope>NUCLEOTIDE SEQUENCE [LARGE SCALE GENOMIC DNA]</scope>
    <source>
        <strain evidence="11">CGMCC 1.19032</strain>
    </source>
</reference>
<dbReference type="PROSITE" id="PS00690">
    <property type="entry name" value="DEAH_ATP_HELICASE"/>
    <property type="match status" value="1"/>
</dbReference>
<dbReference type="Pfam" id="PF16124">
    <property type="entry name" value="RecQ_Zn_bind"/>
    <property type="match status" value="1"/>
</dbReference>
<evidence type="ECO:0000259" key="9">
    <source>
        <dbReference type="PROSITE" id="PS51194"/>
    </source>
</evidence>
<evidence type="ECO:0000256" key="1">
    <source>
        <dbReference type="ARBA" id="ARBA00022741"/>
    </source>
</evidence>
<gene>
    <name evidence="10" type="ORF">ACFO5I_04305</name>
</gene>
<dbReference type="Proteomes" id="UP001595969">
    <property type="component" value="Unassembled WGS sequence"/>
</dbReference>
<evidence type="ECO:0000256" key="5">
    <source>
        <dbReference type="ARBA" id="ARBA00023125"/>
    </source>
</evidence>
<evidence type="ECO:0000256" key="6">
    <source>
        <dbReference type="ARBA" id="ARBA00044535"/>
    </source>
</evidence>
<evidence type="ECO:0000313" key="11">
    <source>
        <dbReference type="Proteomes" id="UP001595969"/>
    </source>
</evidence>
<keyword evidence="1" id="KW-0547">Nucleotide-binding</keyword>
<evidence type="ECO:0000313" key="10">
    <source>
        <dbReference type="EMBL" id="MFC4718949.1"/>
    </source>
</evidence>
<dbReference type="InterPro" id="IPR027417">
    <property type="entry name" value="P-loop_NTPase"/>
</dbReference>
<keyword evidence="5" id="KW-0238">DNA-binding</keyword>
<keyword evidence="4" id="KW-0067">ATP-binding</keyword>
<dbReference type="EMBL" id="JBHSGS010000022">
    <property type="protein sequence ID" value="MFC4718949.1"/>
    <property type="molecule type" value="Genomic_DNA"/>
</dbReference>
<dbReference type="PROSITE" id="PS51194">
    <property type="entry name" value="HELICASE_CTER"/>
    <property type="match status" value="1"/>
</dbReference>
<dbReference type="SMART" id="SM00487">
    <property type="entry name" value="DEXDc"/>
    <property type="match status" value="1"/>
</dbReference>
<dbReference type="InterPro" id="IPR032284">
    <property type="entry name" value="RecQ_Zn-bd"/>
</dbReference>
<dbReference type="GO" id="GO:0003678">
    <property type="term" value="F:DNA helicase activity"/>
    <property type="evidence" value="ECO:0007669"/>
    <property type="project" value="UniProtKB-EC"/>
</dbReference>
<evidence type="ECO:0000259" key="8">
    <source>
        <dbReference type="PROSITE" id="PS51192"/>
    </source>
</evidence>
<dbReference type="InterPro" id="IPR001650">
    <property type="entry name" value="Helicase_C-like"/>
</dbReference>
<feature type="domain" description="Helicase C-terminal" evidence="9">
    <location>
        <begin position="214"/>
        <end position="356"/>
    </location>
</feature>
<dbReference type="InterPro" id="IPR004589">
    <property type="entry name" value="DNA_helicase_ATP-dep_RecQ"/>
</dbReference>
<dbReference type="NCBIfam" id="TIGR00614">
    <property type="entry name" value="recQ_fam"/>
    <property type="match status" value="1"/>
</dbReference>
<dbReference type="InterPro" id="IPR002464">
    <property type="entry name" value="DNA/RNA_helicase_DEAH_CS"/>
</dbReference>
<dbReference type="SUPFAM" id="SSF52540">
    <property type="entry name" value="P-loop containing nucleoside triphosphate hydrolases"/>
    <property type="match status" value="1"/>
</dbReference>
<dbReference type="PANTHER" id="PTHR13710">
    <property type="entry name" value="DNA HELICASE RECQ FAMILY MEMBER"/>
    <property type="match status" value="1"/>
</dbReference>
<dbReference type="Pfam" id="PF00271">
    <property type="entry name" value="Helicase_C"/>
    <property type="match status" value="1"/>
</dbReference>
<dbReference type="SMART" id="SM00490">
    <property type="entry name" value="HELICc"/>
    <property type="match status" value="1"/>
</dbReference>
<keyword evidence="3 10" id="KW-0347">Helicase</keyword>
<dbReference type="RefSeq" id="WP_204654226.1">
    <property type="nucleotide sequence ID" value="NZ_JAFBFD010000022.1"/>
</dbReference>
<organism evidence="10 11">
    <name type="scientific">Enterococcus lemanii</name>
    <dbReference type="NCBI Taxonomy" id="1159752"/>
    <lineage>
        <taxon>Bacteria</taxon>
        <taxon>Bacillati</taxon>
        <taxon>Bacillota</taxon>
        <taxon>Bacilli</taxon>
        <taxon>Lactobacillales</taxon>
        <taxon>Enterococcaceae</taxon>
        <taxon>Enterococcus</taxon>
    </lineage>
</organism>
<proteinExistence type="predicted"/>
<keyword evidence="11" id="KW-1185">Reference proteome</keyword>
<dbReference type="Pfam" id="PF00270">
    <property type="entry name" value="DEAD"/>
    <property type="match status" value="1"/>
</dbReference>
<sequence length="460" mass="53206">MLEKALKKYFGYETFRPNQKEIIESLLQGHDTFGILPTGTGKSLCYQLMGYLTPGLVVVISPLISLMEDQVRSLQKNGEKKVTALNSTLNSFEKQYVLDYLAYYKFLFISPEMLQQPAVLAALKQTKLALLVVDEAHCISQWGIDFRPEYRNIQQAKQILGNPLTLALTATATEEVEKDIKQQLLHPTHAIFRESANRKNIALFVKETTNKKVTLQALLPKITGATIIYCATRKQVEELYQLLKEQYTVAYYHGGLNYQQRSMLQYQFQSGKLQFLIATNAFGMGIDKKDVRYVIHYDLSDTIENYLQEIGRAGRDQLQSYAILLYQAGDEKVHYYFQQMNRENRQMLEMKLADDQIELGDDLSKKWHQQALLEGSEVFLKTLKENESLKASKLKQMHDYVTCSTCRRQYLMNCLGEIVEEEANCCDYHQANLPDMPIKEKKNEKNLENWQKILKKMFSD</sequence>
<dbReference type="InterPro" id="IPR011545">
    <property type="entry name" value="DEAD/DEAH_box_helicase_dom"/>
</dbReference>
<evidence type="ECO:0000256" key="4">
    <source>
        <dbReference type="ARBA" id="ARBA00022840"/>
    </source>
</evidence>
<dbReference type="PROSITE" id="PS51192">
    <property type="entry name" value="HELICASE_ATP_BIND_1"/>
    <property type="match status" value="1"/>
</dbReference>
<evidence type="ECO:0000256" key="7">
    <source>
        <dbReference type="ARBA" id="ARBA00044550"/>
    </source>
</evidence>
<dbReference type="GO" id="GO:0016787">
    <property type="term" value="F:hydrolase activity"/>
    <property type="evidence" value="ECO:0007669"/>
    <property type="project" value="UniProtKB-KW"/>
</dbReference>
<evidence type="ECO:0000256" key="2">
    <source>
        <dbReference type="ARBA" id="ARBA00022801"/>
    </source>
</evidence>